<organism evidence="3">
    <name type="scientific">Schistosoma curassoni</name>
    <dbReference type="NCBI Taxonomy" id="6186"/>
    <lineage>
        <taxon>Eukaryota</taxon>
        <taxon>Metazoa</taxon>
        <taxon>Spiralia</taxon>
        <taxon>Lophotrochozoa</taxon>
        <taxon>Platyhelminthes</taxon>
        <taxon>Trematoda</taxon>
        <taxon>Digenea</taxon>
        <taxon>Strigeidida</taxon>
        <taxon>Schistosomatoidea</taxon>
        <taxon>Schistosomatidae</taxon>
        <taxon>Schistosoma</taxon>
    </lineage>
</organism>
<dbReference type="WBParaSite" id="SCUD_0001162501-mRNA-1">
    <property type="protein sequence ID" value="SCUD_0001162501-mRNA-1"/>
    <property type="gene ID" value="SCUD_0001162501"/>
</dbReference>
<dbReference type="Proteomes" id="UP000279833">
    <property type="component" value="Unassembled WGS sequence"/>
</dbReference>
<evidence type="ECO:0000313" key="1">
    <source>
        <dbReference type="EMBL" id="VDP45391.1"/>
    </source>
</evidence>
<dbReference type="EMBL" id="UZAK01034537">
    <property type="protein sequence ID" value="VDP45391.1"/>
    <property type="molecule type" value="Genomic_DNA"/>
</dbReference>
<gene>
    <name evidence="1" type="ORF">SCUD_LOCUS11625</name>
</gene>
<sequence length="220" mass="24808">MQCFMSEYGKIHTIFRQLNSSNINVSTEPPLIRQEETTSRTTEADIRKELELTTQNTETQLNSSNINATIESSLIKQEETTSRTTEADLRNELEIATQNAETCLNTTIEIIEAVQKTKSSHYVYIVIPIVVTSIILDGYITTPDSISCLNDNAASPTLCRKFDRRSGHFSVEKNEILGKAHILVTKIHSYLFHTANNYESLSVVKRSFEMDPMASILQLS</sequence>
<protein>
    <submittedName>
        <fullName evidence="1 3">Uncharacterized protein</fullName>
    </submittedName>
</protein>
<evidence type="ECO:0000313" key="2">
    <source>
        <dbReference type="Proteomes" id="UP000279833"/>
    </source>
</evidence>
<reference evidence="3" key="1">
    <citation type="submission" date="2016-06" db="UniProtKB">
        <authorList>
            <consortium name="WormBaseParasite"/>
        </authorList>
    </citation>
    <scope>IDENTIFICATION</scope>
</reference>
<accession>A0A183K9E2</accession>
<reference evidence="1 2" key="2">
    <citation type="submission" date="2018-11" db="EMBL/GenBank/DDBJ databases">
        <authorList>
            <consortium name="Pathogen Informatics"/>
        </authorList>
    </citation>
    <scope>NUCLEOTIDE SEQUENCE [LARGE SCALE GENOMIC DNA]</scope>
    <source>
        <strain evidence="1">Dakar</strain>
        <strain evidence="2">Dakar, Senegal</strain>
    </source>
</reference>
<name>A0A183K9E2_9TREM</name>
<proteinExistence type="predicted"/>
<keyword evidence="2" id="KW-1185">Reference proteome</keyword>
<dbReference type="AlphaFoldDB" id="A0A183K9E2"/>
<evidence type="ECO:0000313" key="3">
    <source>
        <dbReference type="WBParaSite" id="SCUD_0001162501-mRNA-1"/>
    </source>
</evidence>